<dbReference type="PANTHER" id="PTHR11575:SF23">
    <property type="entry name" value="5-NUCLEOTIDASE FAMILY PROTEIN"/>
    <property type="match status" value="1"/>
</dbReference>
<comment type="similarity">
    <text evidence="2">Belongs to the 5'-nucleotidase family.</text>
</comment>
<dbReference type="PRINTS" id="PR01607">
    <property type="entry name" value="APYRASEFAMLY"/>
</dbReference>
<proteinExistence type="inferred from homology"/>
<dbReference type="PROSITE" id="PS00785">
    <property type="entry name" value="5_NUCLEOTIDASE_1"/>
    <property type="match status" value="1"/>
</dbReference>
<evidence type="ECO:0000259" key="3">
    <source>
        <dbReference type="Pfam" id="PF00149"/>
    </source>
</evidence>
<dbReference type="Gene3D" id="3.90.780.10">
    <property type="entry name" value="5'-Nucleotidase, C-terminal domain"/>
    <property type="match status" value="1"/>
</dbReference>
<dbReference type="RefSeq" id="WP_250860254.1">
    <property type="nucleotide sequence ID" value="NZ_JAGSOJ010000003.1"/>
</dbReference>
<dbReference type="InterPro" id="IPR008334">
    <property type="entry name" value="5'-Nucleotdase_C"/>
</dbReference>
<organism evidence="5 6">
    <name type="scientific">Oceanirhabdus seepicola</name>
    <dbReference type="NCBI Taxonomy" id="2828781"/>
    <lineage>
        <taxon>Bacteria</taxon>
        <taxon>Bacillati</taxon>
        <taxon>Bacillota</taxon>
        <taxon>Clostridia</taxon>
        <taxon>Eubacteriales</taxon>
        <taxon>Clostridiaceae</taxon>
        <taxon>Oceanirhabdus</taxon>
    </lineage>
</organism>
<evidence type="ECO:0000256" key="1">
    <source>
        <dbReference type="ARBA" id="ARBA00022729"/>
    </source>
</evidence>
<evidence type="ECO:0000256" key="2">
    <source>
        <dbReference type="RuleBase" id="RU362119"/>
    </source>
</evidence>
<protein>
    <submittedName>
        <fullName evidence="5">Bifunctional metallophosphatase/5'-nucleotidase</fullName>
    </submittedName>
</protein>
<reference evidence="5" key="2">
    <citation type="submission" date="2021-04" db="EMBL/GenBank/DDBJ databases">
        <authorList>
            <person name="Dong X."/>
        </authorList>
    </citation>
    <scope>NUCLEOTIDE SEQUENCE</scope>
    <source>
        <strain evidence="5">ZWT</strain>
    </source>
</reference>
<dbReference type="InterPro" id="IPR006179">
    <property type="entry name" value="5_nucleotidase/apyrase"/>
</dbReference>
<dbReference type="InterPro" id="IPR036907">
    <property type="entry name" value="5'-Nucleotdase_C_sf"/>
</dbReference>
<keyword evidence="1" id="KW-0732">Signal</keyword>
<comment type="caution">
    <text evidence="5">The sequence shown here is derived from an EMBL/GenBank/DDBJ whole genome shotgun (WGS) entry which is preliminary data.</text>
</comment>
<dbReference type="Gene3D" id="3.60.21.10">
    <property type="match status" value="1"/>
</dbReference>
<accession>A0A9J6P301</accession>
<dbReference type="InterPro" id="IPR006146">
    <property type="entry name" value="5'-Nucleotdase_CS"/>
</dbReference>
<dbReference type="Pfam" id="PF00149">
    <property type="entry name" value="Metallophos"/>
    <property type="match status" value="1"/>
</dbReference>
<dbReference type="GO" id="GO:0046872">
    <property type="term" value="F:metal ion binding"/>
    <property type="evidence" value="ECO:0007669"/>
    <property type="project" value="InterPro"/>
</dbReference>
<dbReference type="GO" id="GO:0009166">
    <property type="term" value="P:nucleotide catabolic process"/>
    <property type="evidence" value="ECO:0007669"/>
    <property type="project" value="InterPro"/>
</dbReference>
<dbReference type="EMBL" id="JAGSOJ010000003">
    <property type="protein sequence ID" value="MCM1991146.1"/>
    <property type="molecule type" value="Genomic_DNA"/>
</dbReference>
<dbReference type="InterPro" id="IPR029052">
    <property type="entry name" value="Metallo-depent_PP-like"/>
</dbReference>
<evidence type="ECO:0000313" key="5">
    <source>
        <dbReference type="EMBL" id="MCM1991146.1"/>
    </source>
</evidence>
<gene>
    <name evidence="5" type="ORF">KDK92_15540</name>
</gene>
<keyword evidence="2" id="KW-0378">Hydrolase</keyword>
<dbReference type="SUPFAM" id="SSF56300">
    <property type="entry name" value="Metallo-dependent phosphatases"/>
    <property type="match status" value="1"/>
</dbReference>
<name>A0A9J6P301_9CLOT</name>
<dbReference type="SUPFAM" id="SSF55816">
    <property type="entry name" value="5'-nucleotidase (syn. UDP-sugar hydrolase), C-terminal domain"/>
    <property type="match status" value="1"/>
</dbReference>
<dbReference type="PANTHER" id="PTHR11575">
    <property type="entry name" value="5'-NUCLEOTIDASE-RELATED"/>
    <property type="match status" value="1"/>
</dbReference>
<reference evidence="5" key="1">
    <citation type="journal article" date="2021" name="mSystems">
        <title>Bacteria and Archaea Synergistically Convert Glycine Betaine to Biogenic Methane in the Formosa Cold Seep of the South China Sea.</title>
        <authorList>
            <person name="Li L."/>
            <person name="Zhang W."/>
            <person name="Zhang S."/>
            <person name="Song L."/>
            <person name="Sun Q."/>
            <person name="Zhang H."/>
            <person name="Xiang H."/>
            <person name="Dong X."/>
        </authorList>
    </citation>
    <scope>NUCLEOTIDE SEQUENCE</scope>
    <source>
        <strain evidence="5">ZWT</strain>
    </source>
</reference>
<dbReference type="InterPro" id="IPR004843">
    <property type="entry name" value="Calcineurin-like_PHP"/>
</dbReference>
<dbReference type="GO" id="GO:0008253">
    <property type="term" value="F:5'-nucleotidase activity"/>
    <property type="evidence" value="ECO:0007669"/>
    <property type="project" value="TreeGrafter"/>
</dbReference>
<dbReference type="GO" id="GO:0030288">
    <property type="term" value="C:outer membrane-bounded periplasmic space"/>
    <property type="evidence" value="ECO:0007669"/>
    <property type="project" value="TreeGrafter"/>
</dbReference>
<dbReference type="AlphaFoldDB" id="A0A9J6P301"/>
<dbReference type="Pfam" id="PF02872">
    <property type="entry name" value="5_nucleotid_C"/>
    <property type="match status" value="1"/>
</dbReference>
<dbReference type="GO" id="GO:0008768">
    <property type="term" value="F:UDP-sugar diphosphatase activity"/>
    <property type="evidence" value="ECO:0007669"/>
    <property type="project" value="TreeGrafter"/>
</dbReference>
<dbReference type="Proteomes" id="UP001056429">
    <property type="component" value="Unassembled WGS sequence"/>
</dbReference>
<sequence>MKIKILHTNDIHSNFENFSRIATKIQELADDNTLIFDAGDFADFKDITLQGTDGEAADEMLYEAGYDALAVGNNETFNGLDILKNMGSKSKVPLITCNIGEKGKGYIEGIKKSVLINKSGLNVLVTGISPNLGEFLELDGMEIKDYHEAIREEISRYKGQYDICILISHYGMTADEDIAETIPEIDVIIGGHFHILMDKPKVINGCVIHTSGQFGEHLGVLDLQVNLSNDLGQRVMLVEGKNIKIQKCEKNHGIIRIYDENKEIALDRLSVPLHEIEENLWHDNIEENPMSNFLADALYDFLDCDLGIINSGVLNGGIRKGVVSKKKLIEICPSPLNPTTFDIKGKYLRQALEESVYGDKCLKDGRGPGYRGRFLGRLHVSNMEIKYKERTISEISVGGLPLEDEKIYKVGTSDYLHRGSGYESLKNNSNVEYNEDYLRDTLEKYLDNKELVRKALSHRWIEE</sequence>
<feature type="domain" description="5'-Nucleotidase C-terminal" evidence="4">
    <location>
        <begin position="280"/>
        <end position="422"/>
    </location>
</feature>
<dbReference type="GO" id="GO:0000166">
    <property type="term" value="F:nucleotide binding"/>
    <property type="evidence" value="ECO:0007669"/>
    <property type="project" value="UniProtKB-KW"/>
</dbReference>
<evidence type="ECO:0000259" key="4">
    <source>
        <dbReference type="Pfam" id="PF02872"/>
    </source>
</evidence>
<feature type="domain" description="Calcineurin-like phosphoesterase" evidence="3">
    <location>
        <begin position="3"/>
        <end position="195"/>
    </location>
</feature>
<evidence type="ECO:0000313" key="6">
    <source>
        <dbReference type="Proteomes" id="UP001056429"/>
    </source>
</evidence>
<keyword evidence="2" id="KW-0547">Nucleotide-binding</keyword>
<keyword evidence="6" id="KW-1185">Reference proteome</keyword>